<dbReference type="AlphaFoldDB" id="A0A1N7N6S2"/>
<keyword evidence="1" id="KW-0812">Transmembrane</keyword>
<dbReference type="OrthoDB" id="2376432at2"/>
<accession>A0A1N7N6S2</accession>
<evidence type="ECO:0000313" key="2">
    <source>
        <dbReference type="EMBL" id="SIS94042.1"/>
    </source>
</evidence>
<evidence type="ECO:0000313" key="3">
    <source>
        <dbReference type="Proteomes" id="UP000186156"/>
    </source>
</evidence>
<evidence type="ECO:0000256" key="1">
    <source>
        <dbReference type="SAM" id="Phobius"/>
    </source>
</evidence>
<reference evidence="3" key="1">
    <citation type="submission" date="2017-01" db="EMBL/GenBank/DDBJ databases">
        <authorList>
            <person name="Varghese N."/>
            <person name="Submissions S."/>
        </authorList>
    </citation>
    <scope>NUCLEOTIDE SEQUENCE [LARGE SCALE GENOMIC DNA]</scope>
    <source>
        <strain evidence="3">DSM 16176</strain>
    </source>
</reference>
<feature type="transmembrane region" description="Helical" evidence="1">
    <location>
        <begin position="97"/>
        <end position="115"/>
    </location>
</feature>
<sequence length="116" mass="12654">MCTRAECERLVGRWVTFRTPYGRHQGLIERVTEDGRVVIWSPRSQAVPAFILTDGAAPRVDAELAYGGFGPGPLGTPGYGAAPYGAPVPGYGYGGGWVRWAVPFLIIYALFGLFFW</sequence>
<keyword evidence="3" id="KW-1185">Reference proteome</keyword>
<dbReference type="Proteomes" id="UP000186156">
    <property type="component" value="Unassembled WGS sequence"/>
</dbReference>
<keyword evidence="1" id="KW-1133">Transmembrane helix</keyword>
<name>A0A1N7N6S2_9BACL</name>
<keyword evidence="1" id="KW-0472">Membrane</keyword>
<organism evidence="2 3">
    <name type="scientific">Alicyclobacillus vulcanalis</name>
    <dbReference type="NCBI Taxonomy" id="252246"/>
    <lineage>
        <taxon>Bacteria</taxon>
        <taxon>Bacillati</taxon>
        <taxon>Bacillota</taxon>
        <taxon>Bacilli</taxon>
        <taxon>Bacillales</taxon>
        <taxon>Alicyclobacillaceae</taxon>
        <taxon>Alicyclobacillus</taxon>
    </lineage>
</organism>
<proteinExistence type="predicted"/>
<dbReference type="EMBL" id="FTOO01000007">
    <property type="protein sequence ID" value="SIS94042.1"/>
    <property type="molecule type" value="Genomic_DNA"/>
</dbReference>
<gene>
    <name evidence="2" type="ORF">SAMN05421799_107111</name>
</gene>
<protein>
    <submittedName>
        <fullName evidence="2">Uncharacterized protein</fullName>
    </submittedName>
</protein>